<dbReference type="AlphaFoldDB" id="A6GGC3"/>
<evidence type="ECO:0008006" key="5">
    <source>
        <dbReference type="Google" id="ProtNLM"/>
    </source>
</evidence>
<evidence type="ECO:0000256" key="1">
    <source>
        <dbReference type="SAM" id="MobiDB-lite"/>
    </source>
</evidence>
<gene>
    <name evidence="3" type="ORF">PPSIR1_00385</name>
</gene>
<dbReference type="PANTHER" id="PTHR10728">
    <property type="entry name" value="CYTOSOLIC PHOSPHOLIPASE A2"/>
    <property type="match status" value="1"/>
</dbReference>
<dbReference type="PANTHER" id="PTHR10728:SF40">
    <property type="entry name" value="PATATIN FAMILY PROTEIN"/>
    <property type="match status" value="1"/>
</dbReference>
<evidence type="ECO:0000313" key="3">
    <source>
        <dbReference type="EMBL" id="EDM75097.1"/>
    </source>
</evidence>
<feature type="transmembrane region" description="Helical" evidence="2">
    <location>
        <begin position="258"/>
        <end position="281"/>
    </location>
</feature>
<accession>A6GGC3</accession>
<keyword evidence="4" id="KW-1185">Reference proteome</keyword>
<dbReference type="EMBL" id="ABCS01000104">
    <property type="protein sequence ID" value="EDM75097.1"/>
    <property type="molecule type" value="Genomic_DNA"/>
</dbReference>
<organism evidence="3 4">
    <name type="scientific">Plesiocystis pacifica SIR-1</name>
    <dbReference type="NCBI Taxonomy" id="391625"/>
    <lineage>
        <taxon>Bacteria</taxon>
        <taxon>Pseudomonadati</taxon>
        <taxon>Myxococcota</taxon>
        <taxon>Polyangia</taxon>
        <taxon>Nannocystales</taxon>
        <taxon>Nannocystaceae</taxon>
        <taxon>Plesiocystis</taxon>
    </lineage>
</organism>
<dbReference type="InterPro" id="IPR016035">
    <property type="entry name" value="Acyl_Trfase/lysoPLipase"/>
</dbReference>
<feature type="transmembrane region" description="Helical" evidence="2">
    <location>
        <begin position="293"/>
        <end position="311"/>
    </location>
</feature>
<keyword evidence="2" id="KW-0812">Transmembrane</keyword>
<dbReference type="GO" id="GO:0004623">
    <property type="term" value="F:phospholipase A2 activity"/>
    <property type="evidence" value="ECO:0007669"/>
    <property type="project" value="TreeGrafter"/>
</dbReference>
<keyword evidence="2" id="KW-1133">Transmembrane helix</keyword>
<protein>
    <recommendedName>
        <fullName evidence="5">PNPLA domain-containing protein</fullName>
    </recommendedName>
</protein>
<dbReference type="RefSeq" id="WP_006975763.1">
    <property type="nucleotide sequence ID" value="NZ_ABCS01000104.1"/>
</dbReference>
<dbReference type="STRING" id="391625.PPSIR1_00385"/>
<feature type="transmembrane region" description="Helical" evidence="2">
    <location>
        <begin position="134"/>
        <end position="156"/>
    </location>
</feature>
<dbReference type="OrthoDB" id="9813090at2"/>
<feature type="transmembrane region" description="Helical" evidence="2">
    <location>
        <begin position="168"/>
        <end position="188"/>
    </location>
</feature>
<dbReference type="eggNOG" id="COG3153">
    <property type="taxonomic scope" value="Bacteria"/>
</dbReference>
<reference evidence="3 4" key="1">
    <citation type="submission" date="2007-06" db="EMBL/GenBank/DDBJ databases">
        <authorList>
            <person name="Shimkets L."/>
            <person name="Ferriera S."/>
            <person name="Johnson J."/>
            <person name="Kravitz S."/>
            <person name="Beeson K."/>
            <person name="Sutton G."/>
            <person name="Rogers Y.-H."/>
            <person name="Friedman R."/>
            <person name="Frazier M."/>
            <person name="Venter J.C."/>
        </authorList>
    </citation>
    <scope>NUCLEOTIDE SEQUENCE [LARGE SCALE GENOMIC DNA]</scope>
    <source>
        <strain evidence="3 4">SIR-1</strain>
    </source>
</reference>
<comment type="caution">
    <text evidence="3">The sequence shown here is derived from an EMBL/GenBank/DDBJ whole genome shotgun (WGS) entry which is preliminary data.</text>
</comment>
<dbReference type="Gene3D" id="3.40.1090.10">
    <property type="entry name" value="Cytosolic phospholipase A2 catalytic domain"/>
    <property type="match status" value="1"/>
</dbReference>
<dbReference type="SUPFAM" id="SSF52151">
    <property type="entry name" value="FabD/lysophospholipase-like"/>
    <property type="match status" value="1"/>
</dbReference>
<sequence>MDFEGAFDEELGEILASRGEPDADEARRRELARDLVGLCFSGGGIRSSTFNLGIVRGLYRWGVLQTVDYLSTVSGGGYIGSHVADVYRLGEQAKLLAPGNPEGVERLRKRGRFLTPTGSLGEWLQGFGGLGAGVLWNAAVFVILALVLAATFSFFLTPAGAWRFDFPHGYASASVVGLAVLGIMLSALGERTPPAGLFVGLLVATALVAMMDGLPALLDYFLTRDEGLTVAAIGSGAAALVGRVGLGGDTKLPPAVYLTLARAVAFLLAVFLPLCLFLLLLCKLLPAPPTTVLIGQLACFGLLVVFLVVDFNRVSLHPFYRDRIGATFLATERGADEQPKPPPKLSAFAGKPGPLHLINVALNVPADDDLHLRDRLADFFTLSRLHAGSERTGYVPIAKLQAAHPEFTAASAVAISGAAASPNMGSYTDSLLRPLMTALNIRMGYWLANPKRLREATRKPWRWVPRLPTLFLEMAGSLTSKGRLVNISDGGHLENLGAMELLRRRCTFIIIGDGGADPEASLGELAILIRFAARDLGATIEIDVDDLRRDERGFSTKQAALGIVIYADGSVGRLLYLKSTVTGLEAPDVRYYQIAHPDFPSESTADQWFDDAQFDAYLRLGEDVVDSLFHQLGYVDPSEAAITKASLPERLAALGVVLAPCSRSQSTELMSQLRAVQTELMRPEFAAYRLELTPTIHRDPAGIPDRELNRYTPLVMMQLQLMHGAVLELGLIDAEKRQALANRGWMNLFQRWAQSSAFRRLTLVCLPSFGASLSHFVDVALHLGTTYTWGPLEGEDGILGLVEATPEQHGMLVGLAHYEGALDAGPRVKRLVMRGGLGGRDRVELAIAALRETHPRVEFVGAAKKIVERLTPDAYANRAHEREWTADDEALLLAFTRRYAEPESKAQSPKPSPTLQARTQAQATTTPEPPRVDERPEDDEFGPPPSPFGAINVMSFGVTSQRSPTHDDDDDDDRS</sequence>
<proteinExistence type="predicted"/>
<evidence type="ECO:0000313" key="4">
    <source>
        <dbReference type="Proteomes" id="UP000005801"/>
    </source>
</evidence>
<evidence type="ECO:0000256" key="2">
    <source>
        <dbReference type="SAM" id="Phobius"/>
    </source>
</evidence>
<feature type="compositionally biased region" description="Low complexity" evidence="1">
    <location>
        <begin position="913"/>
        <end position="926"/>
    </location>
</feature>
<keyword evidence="2" id="KW-0472">Membrane</keyword>
<dbReference type="Proteomes" id="UP000005801">
    <property type="component" value="Unassembled WGS sequence"/>
</dbReference>
<name>A6GGC3_9BACT</name>
<dbReference type="GO" id="GO:0005829">
    <property type="term" value="C:cytosol"/>
    <property type="evidence" value="ECO:0007669"/>
    <property type="project" value="TreeGrafter"/>
</dbReference>
<feature type="transmembrane region" description="Helical" evidence="2">
    <location>
        <begin position="195"/>
        <end position="216"/>
    </location>
</feature>
<dbReference type="eggNOG" id="COG1752">
    <property type="taxonomic scope" value="Bacteria"/>
</dbReference>
<dbReference type="GO" id="GO:0046475">
    <property type="term" value="P:glycerophospholipid catabolic process"/>
    <property type="evidence" value="ECO:0007669"/>
    <property type="project" value="TreeGrafter"/>
</dbReference>
<feature type="region of interest" description="Disordered" evidence="1">
    <location>
        <begin position="901"/>
        <end position="975"/>
    </location>
</feature>